<evidence type="ECO:0000256" key="1">
    <source>
        <dbReference type="SAM" id="MobiDB-lite"/>
    </source>
</evidence>
<gene>
    <name evidence="2" type="ORF">CDD81_1216</name>
</gene>
<dbReference type="Proteomes" id="UP000226192">
    <property type="component" value="Unassembled WGS sequence"/>
</dbReference>
<sequence length="176" mass="19724">MLTVEPGRLRQLTAASIILLSMWEARTHIRKLYGMGTSRHDSKAKVAAKDLNKAPTKVQGVHGDKFWEEMTGIMKGLEDEHKMAQSCRALVELMNVDKEFKVPDDDTEMAVDGNATPSDAGEDEDAPERGRKRKSAATPGGRKKRARSSSQPRKRGRPRKQAMTAMDEAEMEEDWE</sequence>
<keyword evidence="3" id="KW-1185">Reference proteome</keyword>
<feature type="compositionally biased region" description="Acidic residues" evidence="1">
    <location>
        <begin position="167"/>
        <end position="176"/>
    </location>
</feature>
<reference evidence="2 3" key="1">
    <citation type="submission" date="2017-06" db="EMBL/GenBank/DDBJ databases">
        <title>Ant-infecting Ophiocordyceps genomes reveal a high diversity of potential behavioral manipulation genes and a possible major role for enterotoxins.</title>
        <authorList>
            <person name="De Bekker C."/>
            <person name="Evans H.C."/>
            <person name="Brachmann A."/>
            <person name="Hughes D.P."/>
        </authorList>
    </citation>
    <scope>NUCLEOTIDE SEQUENCE [LARGE SCALE GENOMIC DNA]</scope>
    <source>
        <strain evidence="2 3">Map64</strain>
    </source>
</reference>
<dbReference type="AlphaFoldDB" id="A0A2C5YAW9"/>
<comment type="caution">
    <text evidence="2">The sequence shown here is derived from an EMBL/GenBank/DDBJ whole genome shotgun (WGS) entry which is preliminary data.</text>
</comment>
<name>A0A2C5YAW9_9HYPO</name>
<dbReference type="EMBL" id="NJET01000013">
    <property type="protein sequence ID" value="PHH65847.1"/>
    <property type="molecule type" value="Genomic_DNA"/>
</dbReference>
<protein>
    <submittedName>
        <fullName evidence="2">Uncharacterized protein</fullName>
    </submittedName>
</protein>
<accession>A0A2C5YAW9</accession>
<feature type="region of interest" description="Disordered" evidence="1">
    <location>
        <begin position="101"/>
        <end position="176"/>
    </location>
</feature>
<feature type="compositionally biased region" description="Basic residues" evidence="1">
    <location>
        <begin position="130"/>
        <end position="160"/>
    </location>
</feature>
<proteinExistence type="predicted"/>
<evidence type="ECO:0000313" key="3">
    <source>
        <dbReference type="Proteomes" id="UP000226192"/>
    </source>
</evidence>
<organism evidence="2 3">
    <name type="scientific">Ophiocordyceps australis</name>
    <dbReference type="NCBI Taxonomy" id="1399860"/>
    <lineage>
        <taxon>Eukaryota</taxon>
        <taxon>Fungi</taxon>
        <taxon>Dikarya</taxon>
        <taxon>Ascomycota</taxon>
        <taxon>Pezizomycotina</taxon>
        <taxon>Sordariomycetes</taxon>
        <taxon>Hypocreomycetidae</taxon>
        <taxon>Hypocreales</taxon>
        <taxon>Ophiocordycipitaceae</taxon>
        <taxon>Ophiocordyceps</taxon>
    </lineage>
</organism>
<dbReference type="OrthoDB" id="5152179at2759"/>
<dbReference type="STRING" id="1399860.A0A2C5YAW9"/>
<evidence type="ECO:0000313" key="2">
    <source>
        <dbReference type="EMBL" id="PHH65847.1"/>
    </source>
</evidence>